<gene>
    <name evidence="3" type="ORF">PLBR_LOCUS7079</name>
</gene>
<sequence>MTAGTVICICVVASIMGALADDLPPQVDDVPPQPLPKDRVLEMLQSMKSSADRAARSTLQSAKSGAERAARALSPYTPDVVKRNPKASVAVAAGTTALLGTLLATRKSAANPPVKPAPKRSAEQSKIAQLKNSISVDKYKSFEWVEWVLIGVPVCILSVLLTSAFACCCCGRRSYDKGYYASDVY</sequence>
<evidence type="ECO:0008006" key="5">
    <source>
        <dbReference type="Google" id="ProtNLM"/>
    </source>
</evidence>
<evidence type="ECO:0000256" key="2">
    <source>
        <dbReference type="SAM" id="SignalP"/>
    </source>
</evidence>
<dbReference type="EMBL" id="OVEO01000012">
    <property type="protein sequence ID" value="SPQ99864.1"/>
    <property type="molecule type" value="Genomic_DNA"/>
</dbReference>
<evidence type="ECO:0000313" key="3">
    <source>
        <dbReference type="EMBL" id="SPQ99864.1"/>
    </source>
</evidence>
<dbReference type="AlphaFoldDB" id="A0A3P3YI93"/>
<keyword evidence="1" id="KW-0472">Membrane</keyword>
<evidence type="ECO:0000313" key="4">
    <source>
        <dbReference type="Proteomes" id="UP000290189"/>
    </source>
</evidence>
<feature type="signal peptide" evidence="2">
    <location>
        <begin position="1"/>
        <end position="20"/>
    </location>
</feature>
<feature type="chain" id="PRO_5018192590" description="Transmembrane protein" evidence="2">
    <location>
        <begin position="21"/>
        <end position="185"/>
    </location>
</feature>
<dbReference type="Proteomes" id="UP000290189">
    <property type="component" value="Unassembled WGS sequence"/>
</dbReference>
<organism evidence="3 4">
    <name type="scientific">Plasmodiophora brassicae</name>
    <name type="common">Clubroot disease agent</name>
    <dbReference type="NCBI Taxonomy" id="37360"/>
    <lineage>
        <taxon>Eukaryota</taxon>
        <taxon>Sar</taxon>
        <taxon>Rhizaria</taxon>
        <taxon>Endomyxa</taxon>
        <taxon>Phytomyxea</taxon>
        <taxon>Plasmodiophorida</taxon>
        <taxon>Plasmodiophoridae</taxon>
        <taxon>Plasmodiophora</taxon>
    </lineage>
</organism>
<proteinExistence type="predicted"/>
<accession>A0A3P3YI93</accession>
<reference evidence="3 4" key="1">
    <citation type="submission" date="2018-03" db="EMBL/GenBank/DDBJ databases">
        <authorList>
            <person name="Fogelqvist J."/>
        </authorList>
    </citation>
    <scope>NUCLEOTIDE SEQUENCE [LARGE SCALE GENOMIC DNA]</scope>
</reference>
<feature type="transmembrane region" description="Helical" evidence="1">
    <location>
        <begin position="147"/>
        <end position="170"/>
    </location>
</feature>
<keyword evidence="1" id="KW-0812">Transmembrane</keyword>
<keyword evidence="2" id="KW-0732">Signal</keyword>
<name>A0A3P3YI93_PLABS</name>
<geneLocation type="mitochondrion" evidence="3"/>
<keyword evidence="3" id="KW-0496">Mitochondrion</keyword>
<evidence type="ECO:0000256" key="1">
    <source>
        <dbReference type="SAM" id="Phobius"/>
    </source>
</evidence>
<protein>
    <recommendedName>
        <fullName evidence="5">Transmembrane protein</fullName>
    </recommendedName>
</protein>
<keyword evidence="1" id="KW-1133">Transmembrane helix</keyword>